<comment type="caution">
    <text evidence="1">The sequence shown here is derived from an EMBL/GenBank/DDBJ whole genome shotgun (WGS) entry which is preliminary data.</text>
</comment>
<gene>
    <name evidence="1" type="ORF">HMPREF9442_02205</name>
</gene>
<accession>F3QVH9</accession>
<sequence length="187" mass="21993">METIKKKRIVTRIGNVFCAEIDNECKRFFQYVANDLEYLNSSVIRAFKTKYPMDYEPEIEEIVRDEVEFYAHTILKFGIESNAWHKIGTSKNIGEEYKEALFGDAHQYIYPTVYDMIKVNPSENWTVWRINEPPILQGKLSKEYINKINVGGVISYIDIINRLKFGYYKYKILGWKIANGKNVPIIE</sequence>
<dbReference type="eggNOG" id="ENOG50320D9">
    <property type="taxonomic scope" value="Bacteria"/>
</dbReference>
<evidence type="ECO:0000313" key="2">
    <source>
        <dbReference type="Proteomes" id="UP000005546"/>
    </source>
</evidence>
<name>F3QVH9_9BACT</name>
<proteinExistence type="predicted"/>
<protein>
    <submittedName>
        <fullName evidence="1">Uncharacterized protein</fullName>
    </submittedName>
</protein>
<reference evidence="1 2" key="1">
    <citation type="submission" date="2011-02" db="EMBL/GenBank/DDBJ databases">
        <authorList>
            <person name="Weinstock G."/>
            <person name="Sodergren E."/>
            <person name="Clifton S."/>
            <person name="Fulton L."/>
            <person name="Fulton B."/>
            <person name="Courtney L."/>
            <person name="Fronick C."/>
            <person name="Harrison M."/>
            <person name="Strong C."/>
            <person name="Farmer C."/>
            <person name="Delahaunty K."/>
            <person name="Markovic C."/>
            <person name="Hall O."/>
            <person name="Minx P."/>
            <person name="Tomlinson C."/>
            <person name="Mitreva M."/>
            <person name="Hou S."/>
            <person name="Chen J."/>
            <person name="Wollam A."/>
            <person name="Pepin K.H."/>
            <person name="Johnson M."/>
            <person name="Bhonagiri V."/>
            <person name="Zhang X."/>
            <person name="Suruliraj S."/>
            <person name="Warren W."/>
            <person name="Chinwalla A."/>
            <person name="Mardis E.R."/>
            <person name="Wilson R.K."/>
        </authorList>
    </citation>
    <scope>NUCLEOTIDE SEQUENCE [LARGE SCALE GENOMIC DNA]</scope>
    <source>
        <strain evidence="1 2">YIT 11841</strain>
    </source>
</reference>
<dbReference type="Proteomes" id="UP000005546">
    <property type="component" value="Unassembled WGS sequence"/>
</dbReference>
<dbReference type="STRING" id="762982.HMPREF9442_02205"/>
<dbReference type="AlphaFoldDB" id="F3QVH9"/>
<organism evidence="1 2">
    <name type="scientific">Paraprevotella xylaniphila YIT 11841</name>
    <dbReference type="NCBI Taxonomy" id="762982"/>
    <lineage>
        <taxon>Bacteria</taxon>
        <taxon>Pseudomonadati</taxon>
        <taxon>Bacteroidota</taxon>
        <taxon>Bacteroidia</taxon>
        <taxon>Bacteroidales</taxon>
        <taxon>Prevotellaceae</taxon>
        <taxon>Paraprevotella</taxon>
    </lineage>
</organism>
<dbReference type="EMBL" id="AFBR01000065">
    <property type="protein sequence ID" value="EGG52760.1"/>
    <property type="molecule type" value="Genomic_DNA"/>
</dbReference>
<keyword evidence="2" id="KW-1185">Reference proteome</keyword>
<dbReference type="RefSeq" id="WP_008628022.1">
    <property type="nucleotide sequence ID" value="NZ_GL883865.1"/>
</dbReference>
<dbReference type="HOGENOM" id="CLU_137782_0_0_10"/>
<evidence type="ECO:0000313" key="1">
    <source>
        <dbReference type="EMBL" id="EGG52760.1"/>
    </source>
</evidence>